<dbReference type="AlphaFoldDB" id="A0A450XJK4"/>
<evidence type="ECO:0000256" key="6">
    <source>
        <dbReference type="ARBA" id="ARBA00022605"/>
    </source>
</evidence>
<name>A0A450XJK4_9GAMM</name>
<keyword evidence="5 11" id="KW-0032">Aminotransferase</keyword>
<evidence type="ECO:0000256" key="1">
    <source>
        <dbReference type="ARBA" id="ARBA00001933"/>
    </source>
</evidence>
<accession>A0A450XJK4</accession>
<evidence type="ECO:0000313" key="14">
    <source>
        <dbReference type="EMBL" id="VFK33693.1"/>
    </source>
</evidence>
<dbReference type="InterPro" id="IPR015424">
    <property type="entry name" value="PyrdxlP-dep_Trfase"/>
</dbReference>
<dbReference type="GO" id="GO:0000105">
    <property type="term" value="P:L-histidine biosynthetic process"/>
    <property type="evidence" value="ECO:0007669"/>
    <property type="project" value="UniProtKB-UniRule"/>
</dbReference>
<keyword evidence="8 11" id="KW-0663">Pyridoxal phosphate</keyword>
<dbReference type="EMBL" id="CAADFQ010000051">
    <property type="protein sequence ID" value="VFK33693.1"/>
    <property type="molecule type" value="Genomic_DNA"/>
</dbReference>
<evidence type="ECO:0000313" key="15">
    <source>
        <dbReference type="EMBL" id="VFK76307.1"/>
    </source>
</evidence>
<evidence type="ECO:0000259" key="12">
    <source>
        <dbReference type="Pfam" id="PF00155"/>
    </source>
</evidence>
<protein>
    <recommendedName>
        <fullName evidence="11">Histidinol-phosphate aminotransferase</fullName>
        <ecNumber evidence="11">2.6.1.9</ecNumber>
    </recommendedName>
    <alternativeName>
        <fullName evidence="11">Imidazole acetol-phosphate transaminase</fullName>
    </alternativeName>
</protein>
<dbReference type="SUPFAM" id="SSF53383">
    <property type="entry name" value="PLP-dependent transferases"/>
    <property type="match status" value="1"/>
</dbReference>
<comment type="similarity">
    <text evidence="3 11">Belongs to the class-II pyridoxal-phosphate-dependent aminotransferase family. Histidinol-phosphate aminotransferase subfamily.</text>
</comment>
<sequence>MPPDTSLINAPAIDVWVRPEVRAITSYHVPDATGIIKLDAMENPYPWPDSLKSIWLSRMRRVSVNRYPSPSPMHLKTLLRETMGIPEGMELLLGNGSDELIQMIAMLVAGPGRCLLAPGPTFIMYQMIAIATGSDFVEVPLQADFRLDGAAMTAEIEKHQPAVVFLSYPNNPTGGLFDDEAMRAVLATAPGLVVIDEAYTAFAQVTKMAWLREYPNLILLGTLSKLGLAGIRLGFGAGHPAWMAELDKLRLPYNINTLTQETAGLALEHIDVFERQVAWIRRDRSRMLEALSALDGVTVWPSHANFVLFRTKMEAGLIHGRLREAGILIKNLDGSHPLLANCLRVTVGKPEENRAFLDALRTILA</sequence>
<keyword evidence="9 11" id="KW-0368">Histidine biosynthesis</keyword>
<evidence type="ECO:0000256" key="4">
    <source>
        <dbReference type="ARBA" id="ARBA00011738"/>
    </source>
</evidence>
<feature type="modified residue" description="N6-(pyridoxal phosphate)lysine" evidence="11">
    <location>
        <position position="225"/>
    </location>
</feature>
<reference evidence="13" key="1">
    <citation type="submission" date="2019-02" db="EMBL/GenBank/DDBJ databases">
        <authorList>
            <person name="Gruber-Vodicka R. H."/>
            <person name="Seah K. B. B."/>
        </authorList>
    </citation>
    <scope>NUCLEOTIDE SEQUENCE</scope>
    <source>
        <strain evidence="13">BECK_BZ197</strain>
        <strain evidence="15">BECK_BZ198</strain>
        <strain evidence="14">BECK_BZ199</strain>
    </source>
</reference>
<keyword evidence="6 11" id="KW-0028">Amino-acid biosynthesis</keyword>
<evidence type="ECO:0000256" key="9">
    <source>
        <dbReference type="ARBA" id="ARBA00023102"/>
    </source>
</evidence>
<evidence type="ECO:0000256" key="11">
    <source>
        <dbReference type="HAMAP-Rule" id="MF_01023"/>
    </source>
</evidence>
<feature type="domain" description="Aminotransferase class I/classII large" evidence="12">
    <location>
        <begin position="36"/>
        <end position="360"/>
    </location>
</feature>
<dbReference type="Gene3D" id="3.40.640.10">
    <property type="entry name" value="Type I PLP-dependent aspartate aminotransferase-like (Major domain)"/>
    <property type="match status" value="1"/>
</dbReference>
<dbReference type="Pfam" id="PF00155">
    <property type="entry name" value="Aminotran_1_2"/>
    <property type="match status" value="1"/>
</dbReference>
<evidence type="ECO:0000256" key="3">
    <source>
        <dbReference type="ARBA" id="ARBA00007970"/>
    </source>
</evidence>
<dbReference type="Gene3D" id="3.90.1150.10">
    <property type="entry name" value="Aspartate Aminotransferase, domain 1"/>
    <property type="match status" value="1"/>
</dbReference>
<dbReference type="NCBIfam" id="TIGR01141">
    <property type="entry name" value="hisC"/>
    <property type="match status" value="1"/>
</dbReference>
<evidence type="ECO:0000256" key="8">
    <source>
        <dbReference type="ARBA" id="ARBA00022898"/>
    </source>
</evidence>
<dbReference type="InterPro" id="IPR005861">
    <property type="entry name" value="HisP_aminotrans"/>
</dbReference>
<evidence type="ECO:0000256" key="10">
    <source>
        <dbReference type="ARBA" id="ARBA00047481"/>
    </source>
</evidence>
<comment type="subunit">
    <text evidence="4 11">Homodimer.</text>
</comment>
<dbReference type="InterPro" id="IPR015422">
    <property type="entry name" value="PyrdxlP-dep_Trfase_small"/>
</dbReference>
<comment type="catalytic activity">
    <reaction evidence="10 11">
        <text>L-histidinol phosphate + 2-oxoglutarate = 3-(imidazol-4-yl)-2-oxopropyl phosphate + L-glutamate</text>
        <dbReference type="Rhea" id="RHEA:23744"/>
        <dbReference type="ChEBI" id="CHEBI:16810"/>
        <dbReference type="ChEBI" id="CHEBI:29985"/>
        <dbReference type="ChEBI" id="CHEBI:57766"/>
        <dbReference type="ChEBI" id="CHEBI:57980"/>
        <dbReference type="EC" id="2.6.1.9"/>
    </reaction>
</comment>
<evidence type="ECO:0000313" key="13">
    <source>
        <dbReference type="EMBL" id="VFK29467.1"/>
    </source>
</evidence>
<organism evidence="13">
    <name type="scientific">Candidatus Kentrum sp. MB</name>
    <dbReference type="NCBI Taxonomy" id="2138164"/>
    <lineage>
        <taxon>Bacteria</taxon>
        <taxon>Pseudomonadati</taxon>
        <taxon>Pseudomonadota</taxon>
        <taxon>Gammaproteobacteria</taxon>
        <taxon>Candidatus Kentrum</taxon>
    </lineage>
</organism>
<dbReference type="HAMAP" id="MF_01023">
    <property type="entry name" value="HisC_aminotrans_2"/>
    <property type="match status" value="1"/>
</dbReference>
<dbReference type="InterPro" id="IPR004839">
    <property type="entry name" value="Aminotransferase_I/II_large"/>
</dbReference>
<dbReference type="PANTHER" id="PTHR42885">
    <property type="entry name" value="HISTIDINOL-PHOSPHATE AMINOTRANSFERASE-RELATED"/>
    <property type="match status" value="1"/>
</dbReference>
<gene>
    <name evidence="11" type="primary">hisC</name>
    <name evidence="13" type="ORF">BECKMB1821G_GA0114241_104923</name>
    <name evidence="15" type="ORF">BECKMB1821H_GA0114242_105023</name>
    <name evidence="14" type="ORF">BECKMB1821I_GA0114274_105123</name>
</gene>
<dbReference type="EC" id="2.6.1.9" evidence="11"/>
<dbReference type="EMBL" id="CAADGH010000050">
    <property type="protein sequence ID" value="VFK76307.1"/>
    <property type="molecule type" value="Genomic_DNA"/>
</dbReference>
<proteinExistence type="inferred from homology"/>
<dbReference type="PANTHER" id="PTHR42885:SF2">
    <property type="entry name" value="HISTIDINOL-PHOSPHATE AMINOTRANSFERASE"/>
    <property type="match status" value="1"/>
</dbReference>
<keyword evidence="7 11" id="KW-0808">Transferase</keyword>
<evidence type="ECO:0000256" key="2">
    <source>
        <dbReference type="ARBA" id="ARBA00005011"/>
    </source>
</evidence>
<dbReference type="GO" id="GO:0004400">
    <property type="term" value="F:histidinol-phosphate transaminase activity"/>
    <property type="evidence" value="ECO:0007669"/>
    <property type="project" value="UniProtKB-UniRule"/>
</dbReference>
<dbReference type="InterPro" id="IPR015421">
    <property type="entry name" value="PyrdxlP-dep_Trfase_major"/>
</dbReference>
<comment type="cofactor">
    <cofactor evidence="1 11">
        <name>pyridoxal 5'-phosphate</name>
        <dbReference type="ChEBI" id="CHEBI:597326"/>
    </cofactor>
</comment>
<comment type="pathway">
    <text evidence="2 11">Amino-acid biosynthesis; L-histidine biosynthesis; L-histidine from 5-phospho-alpha-D-ribose 1-diphosphate: step 7/9.</text>
</comment>
<dbReference type="CDD" id="cd00609">
    <property type="entry name" value="AAT_like"/>
    <property type="match status" value="1"/>
</dbReference>
<evidence type="ECO:0000256" key="7">
    <source>
        <dbReference type="ARBA" id="ARBA00022679"/>
    </source>
</evidence>
<dbReference type="EMBL" id="CAADFO010000049">
    <property type="protein sequence ID" value="VFK29467.1"/>
    <property type="molecule type" value="Genomic_DNA"/>
</dbReference>
<evidence type="ECO:0000256" key="5">
    <source>
        <dbReference type="ARBA" id="ARBA00022576"/>
    </source>
</evidence>
<dbReference type="GO" id="GO:0030170">
    <property type="term" value="F:pyridoxal phosphate binding"/>
    <property type="evidence" value="ECO:0007669"/>
    <property type="project" value="InterPro"/>
</dbReference>
<dbReference type="UniPathway" id="UPA00031">
    <property type="reaction ID" value="UER00012"/>
</dbReference>